<dbReference type="EMBL" id="FNPC01000003">
    <property type="protein sequence ID" value="SDY15849.1"/>
    <property type="molecule type" value="Genomic_DNA"/>
</dbReference>
<evidence type="ECO:0000313" key="3">
    <source>
        <dbReference type="Proteomes" id="UP000199079"/>
    </source>
</evidence>
<dbReference type="Pfam" id="PF19113">
    <property type="entry name" value="DUF5799"/>
    <property type="match status" value="1"/>
</dbReference>
<sequence>MSDWTDAIVGDRMAVDQEFNDRVMNSRFSNQEWGLIMTATEFDIEHADDPDRARIVADTSKLPDMMPELDSLREQMPAAAGGGGDDTGGGLGGLGGGGGSGSGFLRKVRGALGLSGSGGDGGVDEERLEAAETMVQEYADRLQQRLEEKGEFERARTAYLE</sequence>
<gene>
    <name evidence="2" type="ORF">SAMN05216564_103315</name>
</gene>
<dbReference type="OrthoDB" id="204348at2157"/>
<evidence type="ECO:0000256" key="1">
    <source>
        <dbReference type="SAM" id="MobiDB-lite"/>
    </source>
</evidence>
<feature type="region of interest" description="Disordered" evidence="1">
    <location>
        <begin position="76"/>
        <end position="97"/>
    </location>
</feature>
<dbReference type="InterPro" id="IPR043821">
    <property type="entry name" value="DUF5799"/>
</dbReference>
<feature type="compositionally biased region" description="Gly residues" evidence="1">
    <location>
        <begin position="80"/>
        <end position="97"/>
    </location>
</feature>
<accession>A0A1H3HMF2</accession>
<dbReference type="Proteomes" id="UP000199079">
    <property type="component" value="Unassembled WGS sequence"/>
</dbReference>
<organism evidence="2 3">
    <name type="scientific">Halopenitus persicus</name>
    <dbReference type="NCBI Taxonomy" id="1048396"/>
    <lineage>
        <taxon>Archaea</taxon>
        <taxon>Methanobacteriati</taxon>
        <taxon>Methanobacteriota</taxon>
        <taxon>Stenosarchaea group</taxon>
        <taxon>Halobacteria</taxon>
        <taxon>Halobacteriales</taxon>
        <taxon>Haloferacaceae</taxon>
        <taxon>Halopenitus</taxon>
    </lineage>
</organism>
<keyword evidence="3" id="KW-1185">Reference proteome</keyword>
<evidence type="ECO:0000313" key="2">
    <source>
        <dbReference type="EMBL" id="SDY15849.1"/>
    </source>
</evidence>
<dbReference type="RefSeq" id="WP_021073931.1">
    <property type="nucleotide sequence ID" value="NZ_FNPC01000003.1"/>
</dbReference>
<dbReference type="AlphaFoldDB" id="A0A1H3HMF2"/>
<proteinExistence type="predicted"/>
<protein>
    <submittedName>
        <fullName evidence="2">Uncharacterized protein</fullName>
    </submittedName>
</protein>
<reference evidence="3" key="1">
    <citation type="submission" date="2016-10" db="EMBL/GenBank/DDBJ databases">
        <authorList>
            <person name="Varghese N."/>
            <person name="Submissions S."/>
        </authorList>
    </citation>
    <scope>NUCLEOTIDE SEQUENCE [LARGE SCALE GENOMIC DNA]</scope>
    <source>
        <strain evidence="3">DC30,IBRC 10041,KCTC 4046</strain>
    </source>
</reference>
<dbReference type="GeneID" id="43837809"/>
<name>A0A1H3HMF2_9EURY</name>